<dbReference type="GO" id="GO:0008654">
    <property type="term" value="P:phospholipid biosynthetic process"/>
    <property type="evidence" value="ECO:0007669"/>
    <property type="project" value="TreeGrafter"/>
</dbReference>
<keyword evidence="1" id="KW-1133">Transmembrane helix</keyword>
<feature type="transmembrane region" description="Helical" evidence="1">
    <location>
        <begin position="57"/>
        <end position="77"/>
    </location>
</feature>
<reference evidence="3" key="1">
    <citation type="submission" date="2021-01" db="EMBL/GenBank/DDBJ databases">
        <authorList>
            <person name="Corre E."/>
            <person name="Pelletier E."/>
            <person name="Niang G."/>
            <person name="Scheremetjew M."/>
            <person name="Finn R."/>
            <person name="Kale V."/>
            <person name="Holt S."/>
            <person name="Cochrane G."/>
            <person name="Meng A."/>
            <person name="Brown T."/>
            <person name="Cohen L."/>
        </authorList>
    </citation>
    <scope>NUCLEOTIDE SEQUENCE</scope>
    <source>
        <strain evidence="3">CCAP979/52</strain>
    </source>
</reference>
<sequence length="714" mass="78875">MSPVEFPSPQANFQYSPVAKENSYKKGTQFFFPYLMIQRYPFVLLWAAFGLDLTLSLSGHIFIGKIALVGFLVLYVFHTVSFRQMLSVSWITCAEIYLSEIAVRGTEKLEKIKDGRGIIFAIGPHVNMFVDPFVIMKVVAEATGRHVSFLTAAVTYKNSLFGAMARGLQCVPIVRPEDVEPVGKGSVTVRGVEVFGHEGTRFMEEFGPGAGIVVKARDGLRLVGTVDKVSGDDYLLLETPLRCQAIVGSKSPEVFALSRTLSLAQVTGLLSICCPIIAVVAQGQFLPHQWPLVWSGAFHLGCLLVYTVYWVARDEPWKTKEAAEMKTSSTSSCDFQDVMEISQYSLKQSVDNSETFDQVESLLLQGGTVGVFPEGFTHDGPKIHPFKAGIAKMYFGTMARHQGAELLKISVIPVGLNYASPHEFRRPVLVQFGNPIEFRPDLVSLWMMGSKEEQHYACNTAMQEVMDGLVPCIHQPLDTASQDMFEMLHHLLVNDSECKFNDEDIASKIQDLVQQSRSCNPDPLIAGVMERCSSYCAMLGKHLVQNEQVEELIVFGAPYLVFVTLIRIHALVLLLPYWTAVAPAALFISIYSDLKAKKAGKMCVKGSWKGIMGPIIFPVLHGECTLVMWATFGQFIGVLWFILAPIICMCAVFAAEGSRGVTQAVKSALILLIQKNTRQSLRKLRETLQFDSVTLKGLHPGTTLPVSVMGNSSI</sequence>
<evidence type="ECO:0000259" key="2">
    <source>
        <dbReference type="Pfam" id="PF01553"/>
    </source>
</evidence>
<feature type="transmembrane region" description="Helical" evidence="1">
    <location>
        <begin position="266"/>
        <end position="286"/>
    </location>
</feature>
<dbReference type="GO" id="GO:0016287">
    <property type="term" value="F:glycerone-phosphate O-acyltransferase activity"/>
    <property type="evidence" value="ECO:0007669"/>
    <property type="project" value="TreeGrafter"/>
</dbReference>
<accession>A0A7S0MEC5</accession>
<feature type="transmembrane region" description="Helical" evidence="1">
    <location>
        <begin position="638"/>
        <end position="655"/>
    </location>
</feature>
<feature type="domain" description="Phospholipid/glycerol acyltransferase" evidence="2">
    <location>
        <begin position="349"/>
        <end position="415"/>
    </location>
</feature>
<protein>
    <recommendedName>
        <fullName evidence="2">Phospholipid/glycerol acyltransferase domain-containing protein</fullName>
    </recommendedName>
</protein>
<dbReference type="AlphaFoldDB" id="A0A7S0MEC5"/>
<evidence type="ECO:0000256" key="1">
    <source>
        <dbReference type="SAM" id="Phobius"/>
    </source>
</evidence>
<organism evidence="3">
    <name type="scientific">Cryptomonas curvata</name>
    <dbReference type="NCBI Taxonomy" id="233186"/>
    <lineage>
        <taxon>Eukaryota</taxon>
        <taxon>Cryptophyceae</taxon>
        <taxon>Cryptomonadales</taxon>
        <taxon>Cryptomonadaceae</taxon>
        <taxon>Cryptomonas</taxon>
    </lineage>
</organism>
<keyword evidence="1" id="KW-0812">Transmembrane</keyword>
<dbReference type="GO" id="GO:0004366">
    <property type="term" value="F:glycerol-3-phosphate O-acyltransferase activity"/>
    <property type="evidence" value="ECO:0007669"/>
    <property type="project" value="TreeGrafter"/>
</dbReference>
<dbReference type="SUPFAM" id="SSF69593">
    <property type="entry name" value="Glycerol-3-phosphate (1)-acyltransferase"/>
    <property type="match status" value="2"/>
</dbReference>
<dbReference type="Pfam" id="PF01553">
    <property type="entry name" value="Acyltransferase"/>
    <property type="match status" value="1"/>
</dbReference>
<dbReference type="InterPro" id="IPR002123">
    <property type="entry name" value="Plipid/glycerol_acylTrfase"/>
</dbReference>
<dbReference type="EMBL" id="HBEZ01025702">
    <property type="protein sequence ID" value="CAD8636509.1"/>
    <property type="molecule type" value="Transcribed_RNA"/>
</dbReference>
<keyword evidence="1" id="KW-0472">Membrane</keyword>
<evidence type="ECO:0000313" key="3">
    <source>
        <dbReference type="EMBL" id="CAD8636509.1"/>
    </source>
</evidence>
<gene>
    <name evidence="3" type="ORF">CCUR1050_LOCUS14191</name>
</gene>
<name>A0A7S0MEC5_9CRYP</name>
<feature type="transmembrane region" description="Helical" evidence="1">
    <location>
        <begin position="30"/>
        <end position="51"/>
    </location>
</feature>
<feature type="transmembrane region" description="Helical" evidence="1">
    <location>
        <begin position="576"/>
        <end position="594"/>
    </location>
</feature>
<feature type="transmembrane region" description="Helical" evidence="1">
    <location>
        <begin position="292"/>
        <end position="312"/>
    </location>
</feature>
<proteinExistence type="predicted"/>
<dbReference type="PANTHER" id="PTHR31605">
    <property type="entry name" value="GLYCEROL-3-PHOSPHATE O-ACYLTRANSFERASE 1"/>
    <property type="match status" value="1"/>
</dbReference>
<dbReference type="InterPro" id="IPR052744">
    <property type="entry name" value="GPAT/DAPAT"/>
</dbReference>
<dbReference type="PANTHER" id="PTHR31605:SF0">
    <property type="entry name" value="GLYCEROL-3-PHOSPHATE O-ACYLTRANSFERASE 1"/>
    <property type="match status" value="1"/>
</dbReference>